<dbReference type="RefSeq" id="WP_011811864.1">
    <property type="nucleotide sequence ID" value="NC_008786.1"/>
</dbReference>
<dbReference type="PANTHER" id="PTHR13370:SF16">
    <property type="entry name" value="SITE-SPECIFIC DNA-METHYLTRANSFERASE (ADENINE-SPECIFIC)"/>
    <property type="match status" value="1"/>
</dbReference>
<feature type="region of interest" description="Disordered" evidence="7">
    <location>
        <begin position="120"/>
        <end position="139"/>
    </location>
</feature>
<organism evidence="9 10">
    <name type="scientific">Verminephrobacter eiseniae (strain EF01-2)</name>
    <dbReference type="NCBI Taxonomy" id="391735"/>
    <lineage>
        <taxon>Bacteria</taxon>
        <taxon>Pseudomonadati</taxon>
        <taxon>Pseudomonadota</taxon>
        <taxon>Betaproteobacteria</taxon>
        <taxon>Burkholderiales</taxon>
        <taxon>Comamonadaceae</taxon>
        <taxon>Verminephrobacter</taxon>
    </lineage>
</organism>
<dbReference type="GO" id="GO:0009007">
    <property type="term" value="F:site-specific DNA-methyltransferase (adenine-specific) activity"/>
    <property type="evidence" value="ECO:0007669"/>
    <property type="project" value="UniProtKB-EC"/>
</dbReference>
<dbReference type="STRING" id="391735.Veis_4172"/>
<evidence type="ECO:0000313" key="9">
    <source>
        <dbReference type="EMBL" id="ABM59877.1"/>
    </source>
</evidence>
<evidence type="ECO:0000313" key="10">
    <source>
        <dbReference type="Proteomes" id="UP000000374"/>
    </source>
</evidence>
<accession>A1WQH0</accession>
<proteinExistence type="inferred from homology"/>
<dbReference type="InterPro" id="IPR002295">
    <property type="entry name" value="N4/N6-MTase_EcoPI_Mod-like"/>
</dbReference>
<feature type="compositionally biased region" description="Polar residues" evidence="7">
    <location>
        <begin position="129"/>
        <end position="139"/>
    </location>
</feature>
<evidence type="ECO:0000256" key="4">
    <source>
        <dbReference type="ARBA" id="ARBA00022679"/>
    </source>
</evidence>
<keyword evidence="4" id="KW-0808">Transferase</keyword>
<dbReference type="Gene3D" id="1.10.3210.30">
    <property type="match status" value="1"/>
</dbReference>
<protein>
    <recommendedName>
        <fullName evidence="2">site-specific DNA-methyltransferase (adenine-specific)</fullName>
        <ecNumber evidence="2">2.1.1.72</ecNumber>
    </recommendedName>
</protein>
<keyword evidence="5" id="KW-0949">S-adenosyl-L-methionine</keyword>
<dbReference type="EMBL" id="CP000542">
    <property type="protein sequence ID" value="ABM59877.1"/>
    <property type="molecule type" value="Genomic_DNA"/>
</dbReference>
<dbReference type="REBASE" id="14525">
    <property type="entry name" value="M.VeiORF4172P"/>
</dbReference>
<dbReference type="GO" id="GO:0008170">
    <property type="term" value="F:N-methyltransferase activity"/>
    <property type="evidence" value="ECO:0007669"/>
    <property type="project" value="InterPro"/>
</dbReference>
<dbReference type="SUPFAM" id="SSF53335">
    <property type="entry name" value="S-adenosyl-L-methionine-dependent methyltransferases"/>
    <property type="match status" value="1"/>
</dbReference>
<evidence type="ECO:0000256" key="1">
    <source>
        <dbReference type="ARBA" id="ARBA00006594"/>
    </source>
</evidence>
<comment type="similarity">
    <text evidence="1">Belongs to the N(4)/N(6)-methyltransferase family.</text>
</comment>
<gene>
    <name evidence="9" type="ordered locus">Veis_4172</name>
</gene>
<dbReference type="HOGENOM" id="CLU_007014_0_0_4"/>
<evidence type="ECO:0000256" key="5">
    <source>
        <dbReference type="ARBA" id="ARBA00022691"/>
    </source>
</evidence>
<dbReference type="PANTHER" id="PTHR13370">
    <property type="entry name" value="RNA METHYLASE-RELATED"/>
    <property type="match status" value="1"/>
</dbReference>
<dbReference type="GO" id="GO:0032259">
    <property type="term" value="P:methylation"/>
    <property type="evidence" value="ECO:0007669"/>
    <property type="project" value="UniProtKB-KW"/>
</dbReference>
<dbReference type="InterPro" id="IPR029063">
    <property type="entry name" value="SAM-dependent_MTases_sf"/>
</dbReference>
<name>A1WQH0_VEREI</name>
<keyword evidence="3 9" id="KW-0489">Methyltransferase</keyword>
<dbReference type="eggNOG" id="COG2189">
    <property type="taxonomic scope" value="Bacteria"/>
</dbReference>
<dbReference type="InterPro" id="IPR038257">
    <property type="entry name" value="CRISPR-assoc_Cas3_HD_sf"/>
</dbReference>
<dbReference type="GO" id="GO:0005737">
    <property type="term" value="C:cytoplasm"/>
    <property type="evidence" value="ECO:0007669"/>
    <property type="project" value="TreeGrafter"/>
</dbReference>
<dbReference type="GO" id="GO:0003677">
    <property type="term" value="F:DNA binding"/>
    <property type="evidence" value="ECO:0007669"/>
    <property type="project" value="InterPro"/>
</dbReference>
<reference evidence="10" key="1">
    <citation type="submission" date="2006-12" db="EMBL/GenBank/DDBJ databases">
        <title>Complete sequence of chromosome 1 of Verminephrobacter eiseniae EF01-2.</title>
        <authorList>
            <person name="Copeland A."/>
            <person name="Lucas S."/>
            <person name="Lapidus A."/>
            <person name="Barry K."/>
            <person name="Detter J.C."/>
            <person name="Glavina del Rio T."/>
            <person name="Dalin E."/>
            <person name="Tice H."/>
            <person name="Pitluck S."/>
            <person name="Chertkov O."/>
            <person name="Brettin T."/>
            <person name="Bruce D."/>
            <person name="Han C."/>
            <person name="Tapia R."/>
            <person name="Gilna P."/>
            <person name="Schmutz J."/>
            <person name="Larimer F."/>
            <person name="Land M."/>
            <person name="Hauser L."/>
            <person name="Kyrpides N."/>
            <person name="Kim E."/>
            <person name="Stahl D."/>
            <person name="Richardson P."/>
        </authorList>
    </citation>
    <scope>NUCLEOTIDE SEQUENCE [LARGE SCALE GENOMIC DNA]</scope>
    <source>
        <strain evidence="10">EF01-2</strain>
    </source>
</reference>
<sequence length="972" mass="108788">MATRNPKAPLVVDTLKHEGATRRNIPTAEYQSVMAKDEQSPRPVAYPRANTQWLSDLAALHDLGKSSDAFQQRLNRDLDPQLLWRGKDQQDWSDLVVNAPPLYIQEKVHPKVLIDDLRRETERQREASTRGSGQPTEQTDLFADFNGLPSDNARTEFYQHDGHWANRMILGDSLQVMASLAEREGLRGKVQCIYFDPPYGIKFNSNFQWSTTSRDVKDGNAQHITREPEQVKAFRDTWRDGIHSYLTYLRDRLTVARDLLTESGSIFVQIGEENVHRVRTVLDEVFGDANFVSQINFKTTGGAGSPTGGTETLASVNNFILWYAKNGAAIKYRQPYRVKGDLSGGATAYNKLDFFDAKERRPATDADRETAPDGSRLFRWDNLTSQSSGGPQFFNVELDGKTIPVGKSGWKTTTTGMDRLKKAKRVGLAGKTLSYVRYILDFPVYPMNNSWDDTVTAGFASDKLYVVQTNPKVIERCILMTTDPGDLVLDPTCGSGTTAYAAEQWGRRWITIDTSRVALALARARIMGARYPYYLLADSREGQLKEAEVTRSAPSTAPVHGDVRHGFVYERVPHITLKSIANNAEIDVIWEQHQQVLEPLRASLNTALGKAWQEWEIPRNTDAKWPGEAQRLHAQWWQQRIARQKEIDASIAAKAEFEYLYDKPYPDKNKVRVAGPFTVESLSPHRVLAVGADDELIDPASPHVAERQAEYNAERNFVQIILENLKTAGVQQAHKQDRISFTSLTPWPGELVCAEGRYAEGETEKRAAIFIGPEFGTVARPDLVAAAREAGDAGFDVLIACAFNYDAHSSEFDKLGRIPVLKARMNADLHMADDLKNTGKGNLFVIFGEPDIDILDAGPHGDEGQVRVKVNGVDVFHPNTGEVRSDGAEGIACWFIDTDYNEESFFVRHAYFLGANDPYKSLKTTLKAEVDADAWATLNSDTSRPFDKPKSGRIAVKVINHLGDEVMKVFKI</sequence>
<dbReference type="PRINTS" id="PR00506">
    <property type="entry name" value="D21N6MTFRASE"/>
</dbReference>
<evidence type="ECO:0000256" key="3">
    <source>
        <dbReference type="ARBA" id="ARBA00022603"/>
    </source>
</evidence>
<dbReference type="Proteomes" id="UP000000374">
    <property type="component" value="Chromosome"/>
</dbReference>
<dbReference type="AlphaFoldDB" id="A1WQH0"/>
<dbReference type="GeneID" id="76462508"/>
<dbReference type="InterPro" id="IPR002941">
    <property type="entry name" value="DNA_methylase_N4/N6"/>
</dbReference>
<comment type="catalytic activity">
    <reaction evidence="6">
        <text>a 2'-deoxyadenosine in DNA + S-adenosyl-L-methionine = an N(6)-methyl-2'-deoxyadenosine in DNA + S-adenosyl-L-homocysteine + H(+)</text>
        <dbReference type="Rhea" id="RHEA:15197"/>
        <dbReference type="Rhea" id="RHEA-COMP:12418"/>
        <dbReference type="Rhea" id="RHEA-COMP:12419"/>
        <dbReference type="ChEBI" id="CHEBI:15378"/>
        <dbReference type="ChEBI" id="CHEBI:57856"/>
        <dbReference type="ChEBI" id="CHEBI:59789"/>
        <dbReference type="ChEBI" id="CHEBI:90615"/>
        <dbReference type="ChEBI" id="CHEBI:90616"/>
        <dbReference type="EC" id="2.1.1.72"/>
    </reaction>
</comment>
<evidence type="ECO:0000256" key="6">
    <source>
        <dbReference type="ARBA" id="ARBA00047942"/>
    </source>
</evidence>
<dbReference type="KEGG" id="vei:Veis_4172"/>
<evidence type="ECO:0000256" key="2">
    <source>
        <dbReference type="ARBA" id="ARBA00011900"/>
    </source>
</evidence>
<dbReference type="OrthoDB" id="9816288at2"/>
<feature type="domain" description="DNA methylase N-4/N-6" evidence="8">
    <location>
        <begin position="190"/>
        <end position="520"/>
    </location>
</feature>
<dbReference type="EC" id="2.1.1.72" evidence="2"/>
<dbReference type="Gene3D" id="3.40.50.150">
    <property type="entry name" value="Vaccinia Virus protein VP39"/>
    <property type="match status" value="1"/>
</dbReference>
<evidence type="ECO:0000259" key="8">
    <source>
        <dbReference type="Pfam" id="PF01555"/>
    </source>
</evidence>
<evidence type="ECO:0000256" key="7">
    <source>
        <dbReference type="SAM" id="MobiDB-lite"/>
    </source>
</evidence>
<keyword evidence="10" id="KW-1185">Reference proteome</keyword>
<dbReference type="Pfam" id="PF01555">
    <property type="entry name" value="N6_N4_Mtase"/>
    <property type="match status" value="1"/>
</dbReference>